<reference evidence="3" key="1">
    <citation type="submission" date="2021-06" db="EMBL/GenBank/DDBJ databases">
        <authorList>
            <person name="Kallberg Y."/>
            <person name="Tangrot J."/>
            <person name="Rosling A."/>
        </authorList>
    </citation>
    <scope>NUCLEOTIDE SEQUENCE</scope>
    <source>
        <strain evidence="3">IN212</strain>
    </source>
</reference>
<feature type="domain" description="GH18" evidence="2">
    <location>
        <begin position="1"/>
        <end position="57"/>
    </location>
</feature>
<dbReference type="AlphaFoldDB" id="A0A9N9KB85"/>
<dbReference type="InterPro" id="IPR029070">
    <property type="entry name" value="Chitinase_insertion_sf"/>
</dbReference>
<keyword evidence="1" id="KW-1133">Transmembrane helix</keyword>
<dbReference type="GO" id="GO:0005975">
    <property type="term" value="P:carbohydrate metabolic process"/>
    <property type="evidence" value="ECO:0007669"/>
    <property type="project" value="InterPro"/>
</dbReference>
<feature type="non-terminal residue" evidence="3">
    <location>
        <position position="99"/>
    </location>
</feature>
<protein>
    <submittedName>
        <fullName evidence="3">4811_t:CDS:1</fullName>
    </submittedName>
</protein>
<sequence length="99" mass="10806">LYNPNTKIDISYDDPQSLYVKAKYTKQQGLKGIAVWEIANDNGQELLNSIQILNHNIPSPTNESLSGPAIAGITLGLATLLSIAAFVYTWYKIKNAAVV</sequence>
<evidence type="ECO:0000313" key="4">
    <source>
        <dbReference type="Proteomes" id="UP000789396"/>
    </source>
</evidence>
<dbReference type="Gene3D" id="3.10.50.10">
    <property type="match status" value="1"/>
</dbReference>
<name>A0A9N9KB85_9GLOM</name>
<dbReference type="EMBL" id="CAJVPZ010098394">
    <property type="protein sequence ID" value="CAG8820048.1"/>
    <property type="molecule type" value="Genomic_DNA"/>
</dbReference>
<evidence type="ECO:0000256" key="1">
    <source>
        <dbReference type="SAM" id="Phobius"/>
    </source>
</evidence>
<dbReference type="InterPro" id="IPR017853">
    <property type="entry name" value="GH"/>
</dbReference>
<accession>A0A9N9KB85</accession>
<dbReference type="PROSITE" id="PS51910">
    <property type="entry name" value="GH18_2"/>
    <property type="match status" value="1"/>
</dbReference>
<dbReference type="OrthoDB" id="76388at2759"/>
<gene>
    <name evidence="3" type="ORF">RFULGI_LOCUS19558</name>
</gene>
<keyword evidence="1" id="KW-0812">Transmembrane</keyword>
<keyword evidence="4" id="KW-1185">Reference proteome</keyword>
<dbReference type="Gene3D" id="3.20.20.80">
    <property type="entry name" value="Glycosidases"/>
    <property type="match status" value="1"/>
</dbReference>
<feature type="transmembrane region" description="Helical" evidence="1">
    <location>
        <begin position="69"/>
        <end position="91"/>
    </location>
</feature>
<dbReference type="SUPFAM" id="SSF51445">
    <property type="entry name" value="(Trans)glycosidases"/>
    <property type="match status" value="1"/>
</dbReference>
<keyword evidence="1" id="KW-0472">Membrane</keyword>
<organism evidence="3 4">
    <name type="scientific">Racocetra fulgida</name>
    <dbReference type="NCBI Taxonomy" id="60492"/>
    <lineage>
        <taxon>Eukaryota</taxon>
        <taxon>Fungi</taxon>
        <taxon>Fungi incertae sedis</taxon>
        <taxon>Mucoromycota</taxon>
        <taxon>Glomeromycotina</taxon>
        <taxon>Glomeromycetes</taxon>
        <taxon>Diversisporales</taxon>
        <taxon>Gigasporaceae</taxon>
        <taxon>Racocetra</taxon>
    </lineage>
</organism>
<comment type="caution">
    <text evidence="3">The sequence shown here is derived from an EMBL/GenBank/DDBJ whole genome shotgun (WGS) entry which is preliminary data.</text>
</comment>
<evidence type="ECO:0000313" key="3">
    <source>
        <dbReference type="EMBL" id="CAG8820048.1"/>
    </source>
</evidence>
<evidence type="ECO:0000259" key="2">
    <source>
        <dbReference type="PROSITE" id="PS51910"/>
    </source>
</evidence>
<feature type="non-terminal residue" evidence="3">
    <location>
        <position position="1"/>
    </location>
</feature>
<dbReference type="Proteomes" id="UP000789396">
    <property type="component" value="Unassembled WGS sequence"/>
</dbReference>
<dbReference type="InterPro" id="IPR001223">
    <property type="entry name" value="Glyco_hydro18_cat"/>
</dbReference>
<proteinExistence type="predicted"/>